<evidence type="ECO:0000256" key="1">
    <source>
        <dbReference type="ARBA" id="ARBA00022630"/>
    </source>
</evidence>
<dbReference type="PANTHER" id="PTHR45444">
    <property type="entry name" value="XANTHINE DEHYDROGENASE"/>
    <property type="match status" value="1"/>
</dbReference>
<dbReference type="InterPro" id="IPR001041">
    <property type="entry name" value="2Fe-2S_ferredoxin-type"/>
</dbReference>
<evidence type="ECO:0000256" key="3">
    <source>
        <dbReference type="ARBA" id="ARBA00022827"/>
    </source>
</evidence>
<dbReference type="InterPro" id="IPR016169">
    <property type="entry name" value="FAD-bd_PCMH_sub2"/>
</dbReference>
<dbReference type="Gene3D" id="3.30.390.50">
    <property type="entry name" value="CO dehydrogenase flavoprotein, C-terminal domain"/>
    <property type="match status" value="1"/>
</dbReference>
<dbReference type="PROSITE" id="PS00197">
    <property type="entry name" value="2FE2S_FER_1"/>
    <property type="match status" value="1"/>
</dbReference>
<name>A0A1I3ZXM2_9RHOB</name>
<evidence type="ECO:0000259" key="6">
    <source>
        <dbReference type="PROSITE" id="PS51085"/>
    </source>
</evidence>
<dbReference type="SUPFAM" id="SSF54292">
    <property type="entry name" value="2Fe-2S ferredoxin-like"/>
    <property type="match status" value="1"/>
</dbReference>
<dbReference type="PROSITE" id="PS51085">
    <property type="entry name" value="2FE2S_FER_2"/>
    <property type="match status" value="1"/>
</dbReference>
<dbReference type="InterPro" id="IPR036010">
    <property type="entry name" value="2Fe-2S_ferredoxin-like_sf"/>
</dbReference>
<dbReference type="InterPro" id="IPR002888">
    <property type="entry name" value="2Fe-2S-bd"/>
</dbReference>
<organism evidence="8 9">
    <name type="scientific">Shimia haliotis</name>
    <dbReference type="NCBI Taxonomy" id="1280847"/>
    <lineage>
        <taxon>Bacteria</taxon>
        <taxon>Pseudomonadati</taxon>
        <taxon>Pseudomonadota</taxon>
        <taxon>Alphaproteobacteria</taxon>
        <taxon>Rhodobacterales</taxon>
        <taxon>Roseobacteraceae</taxon>
    </lineage>
</organism>
<dbReference type="Gene3D" id="3.10.20.30">
    <property type="match status" value="1"/>
</dbReference>
<dbReference type="InterPro" id="IPR005107">
    <property type="entry name" value="CO_DH_flav_C"/>
</dbReference>
<dbReference type="SUPFAM" id="SSF56176">
    <property type="entry name" value="FAD-binding/transporter-associated domain-like"/>
    <property type="match status" value="1"/>
</dbReference>
<keyword evidence="2" id="KW-0479">Metal-binding</keyword>
<dbReference type="STRING" id="1280847.SAMN04488036_10120"/>
<dbReference type="InterPro" id="IPR036683">
    <property type="entry name" value="CO_DH_flav_C_dom_sf"/>
</dbReference>
<evidence type="ECO:0000256" key="4">
    <source>
        <dbReference type="ARBA" id="ARBA00023002"/>
    </source>
</evidence>
<keyword evidence="4" id="KW-0560">Oxidoreductase</keyword>
<dbReference type="EMBL" id="FOSZ01000001">
    <property type="protein sequence ID" value="SFK48431.1"/>
    <property type="molecule type" value="Genomic_DNA"/>
</dbReference>
<dbReference type="AlphaFoldDB" id="A0A1I3ZXM2"/>
<dbReference type="InterPro" id="IPR006058">
    <property type="entry name" value="2Fe2S_fd_BS"/>
</dbReference>
<dbReference type="PROSITE" id="PS51387">
    <property type="entry name" value="FAD_PCMH"/>
    <property type="match status" value="1"/>
</dbReference>
<dbReference type="GO" id="GO:0004854">
    <property type="term" value="F:xanthine dehydrogenase activity"/>
    <property type="evidence" value="ECO:0007669"/>
    <property type="project" value="InterPro"/>
</dbReference>
<dbReference type="Gene3D" id="3.30.43.10">
    <property type="entry name" value="Uridine Diphospho-n-acetylenolpyruvylglucosamine Reductase, domain 2"/>
    <property type="match status" value="1"/>
</dbReference>
<dbReference type="SUPFAM" id="SSF47741">
    <property type="entry name" value="CO dehydrogenase ISP C-domain like"/>
    <property type="match status" value="1"/>
</dbReference>
<evidence type="ECO:0000256" key="2">
    <source>
        <dbReference type="ARBA" id="ARBA00022723"/>
    </source>
</evidence>
<dbReference type="PIRSF" id="PIRSF036557">
    <property type="entry name" value="XdhA_RC"/>
    <property type="match status" value="1"/>
</dbReference>
<dbReference type="GO" id="GO:0071949">
    <property type="term" value="F:FAD binding"/>
    <property type="evidence" value="ECO:0007669"/>
    <property type="project" value="InterPro"/>
</dbReference>
<dbReference type="Gene3D" id="1.10.150.120">
    <property type="entry name" value="[2Fe-2S]-binding domain"/>
    <property type="match status" value="1"/>
</dbReference>
<feature type="domain" description="2Fe-2S ferredoxin-type" evidence="6">
    <location>
        <begin position="28"/>
        <end position="113"/>
    </location>
</feature>
<keyword evidence="9" id="KW-1185">Reference proteome</keyword>
<dbReference type="InterPro" id="IPR012675">
    <property type="entry name" value="Beta-grasp_dom_sf"/>
</dbReference>
<dbReference type="InterPro" id="IPR036884">
    <property type="entry name" value="2Fe-2S-bd_dom_sf"/>
</dbReference>
<dbReference type="InterPro" id="IPR002346">
    <property type="entry name" value="Mopterin_DH_FAD-bd"/>
</dbReference>
<dbReference type="Pfam" id="PF01799">
    <property type="entry name" value="Fer2_2"/>
    <property type="match status" value="1"/>
</dbReference>
<protein>
    <submittedName>
        <fullName evidence="8">Xanthine dehydrogenase small subunit</fullName>
    </submittedName>
</protein>
<reference evidence="9" key="1">
    <citation type="submission" date="2016-10" db="EMBL/GenBank/DDBJ databases">
        <authorList>
            <person name="Varghese N."/>
            <person name="Submissions S."/>
        </authorList>
    </citation>
    <scope>NUCLEOTIDE SEQUENCE [LARGE SCALE GENOMIC DNA]</scope>
    <source>
        <strain evidence="9">DSM 28453</strain>
    </source>
</reference>
<dbReference type="PANTHER" id="PTHR45444:SF3">
    <property type="entry name" value="XANTHINE DEHYDROGENASE"/>
    <property type="match status" value="1"/>
</dbReference>
<dbReference type="InterPro" id="IPR012175">
    <property type="entry name" value="Xanth_DH_ssu_bac"/>
</dbReference>
<evidence type="ECO:0000259" key="7">
    <source>
        <dbReference type="PROSITE" id="PS51387"/>
    </source>
</evidence>
<evidence type="ECO:0000313" key="8">
    <source>
        <dbReference type="EMBL" id="SFK48431.1"/>
    </source>
</evidence>
<dbReference type="InterPro" id="IPR036318">
    <property type="entry name" value="FAD-bd_PCMH-like_sf"/>
</dbReference>
<sequence>MIKGAMCANARQPIYRDKPMTQAARIRNEIHFYLNNREIRLSDVGADDTLLDFLRLDQRLTGTKEGCAEGDCGACTVLVGRLTPAGLRYETVNACIRFLASLDGCHVVSIEYLGGPQGRLSPVQQAMVEHHGSQCGFCTPGIVMSLYALWMEHERPTTKQVETALQGNLCRCTGYAPIIRAAQAVTDYGTPSAEHLATERDAVVARLNALQDGARVEVSKDNSRAILPADVDDLAAVLAAEPEATIVAGSTDVGLWVTKFLKRLSPAVFVGHLQGLKQIEVGDTAITLGAGVTYTEAQDVIARYYPHLSAYWDRIAGWQVRNMGTIGGNIANGSPIGDTPPVLIALGASITLRKGDTRRVLPLEEFFIAYGKQDREVGEFVESISVPRISDGHHAAYKISKRREEDISSVAVGMSVQVTDGIVSKAVLAFGGMAATPKRASSAESALVGQPWSEAAMLAAAEKLPEDFQPLSDMRATSEYRMKVAQNLFRRFWLEQSGAEARLSAEGV</sequence>
<feature type="domain" description="FAD-binding PCMH-type" evidence="7">
    <location>
        <begin position="218"/>
        <end position="391"/>
    </location>
</feature>
<proteinExistence type="predicted"/>
<dbReference type="Pfam" id="PF00111">
    <property type="entry name" value="Fer2"/>
    <property type="match status" value="1"/>
</dbReference>
<evidence type="ECO:0000313" key="9">
    <source>
        <dbReference type="Proteomes" id="UP000198851"/>
    </source>
</evidence>
<gene>
    <name evidence="8" type="ORF">SAMN04488036_10120</name>
</gene>
<accession>A0A1I3ZXM2</accession>
<evidence type="ECO:0000256" key="5">
    <source>
        <dbReference type="ARBA" id="ARBA00023004"/>
    </source>
</evidence>
<keyword evidence="3" id="KW-0274">FAD</keyword>
<dbReference type="CDD" id="cd00207">
    <property type="entry name" value="fer2"/>
    <property type="match status" value="1"/>
</dbReference>
<keyword evidence="1" id="KW-0285">Flavoprotein</keyword>
<keyword evidence="5" id="KW-0408">Iron</keyword>
<dbReference type="Pfam" id="PF03450">
    <property type="entry name" value="CO_deh_flav_C"/>
    <property type="match status" value="1"/>
</dbReference>
<dbReference type="SMART" id="SM01092">
    <property type="entry name" value="CO_deh_flav_C"/>
    <property type="match status" value="1"/>
</dbReference>
<dbReference type="GO" id="GO:0051537">
    <property type="term" value="F:2 iron, 2 sulfur cluster binding"/>
    <property type="evidence" value="ECO:0007669"/>
    <property type="project" value="InterPro"/>
</dbReference>
<dbReference type="Pfam" id="PF00941">
    <property type="entry name" value="FAD_binding_5"/>
    <property type="match status" value="1"/>
</dbReference>
<dbReference type="SUPFAM" id="SSF55447">
    <property type="entry name" value="CO dehydrogenase flavoprotein C-terminal domain-like"/>
    <property type="match status" value="1"/>
</dbReference>
<dbReference type="InterPro" id="IPR016208">
    <property type="entry name" value="Ald_Oxase/xanthine_DH-like"/>
</dbReference>
<dbReference type="Gene3D" id="3.30.465.10">
    <property type="match status" value="1"/>
</dbReference>
<dbReference type="NCBIfam" id="TIGR02963">
    <property type="entry name" value="xanthine_xdhA"/>
    <property type="match status" value="1"/>
</dbReference>
<dbReference type="InterPro" id="IPR016167">
    <property type="entry name" value="FAD-bd_PCMH_sub1"/>
</dbReference>
<dbReference type="InterPro" id="IPR014307">
    <property type="entry name" value="Xanthine_DH_ssu"/>
</dbReference>
<dbReference type="Proteomes" id="UP000198851">
    <property type="component" value="Unassembled WGS sequence"/>
</dbReference>
<dbReference type="InterPro" id="IPR016166">
    <property type="entry name" value="FAD-bd_PCMH"/>
</dbReference>
<dbReference type="GO" id="GO:0005506">
    <property type="term" value="F:iron ion binding"/>
    <property type="evidence" value="ECO:0007669"/>
    <property type="project" value="InterPro"/>
</dbReference>